<gene>
    <name evidence="4" type="ORF">EDEG_02362</name>
</gene>
<dbReference type="Pfam" id="PF00627">
    <property type="entry name" value="UBA"/>
    <property type="match status" value="1"/>
</dbReference>
<dbReference type="GO" id="GO:0031593">
    <property type="term" value="F:polyubiquitin modification-dependent protein binding"/>
    <property type="evidence" value="ECO:0007669"/>
    <property type="project" value="TreeGrafter"/>
</dbReference>
<feature type="compositionally biased region" description="Low complexity" evidence="1">
    <location>
        <begin position="105"/>
        <end position="114"/>
    </location>
</feature>
<name>J9D676_EDHAE</name>
<dbReference type="STRING" id="1003232.J9D676"/>
<dbReference type="PROSITE" id="PS50030">
    <property type="entry name" value="UBA"/>
    <property type="match status" value="1"/>
</dbReference>
<dbReference type="InterPro" id="IPR009060">
    <property type="entry name" value="UBA-like_sf"/>
</dbReference>
<evidence type="ECO:0000259" key="2">
    <source>
        <dbReference type="PROSITE" id="PS50030"/>
    </source>
</evidence>
<feature type="domain" description="Ubiquitin-like" evidence="3">
    <location>
        <begin position="11"/>
        <end position="83"/>
    </location>
</feature>
<dbReference type="Gene3D" id="1.10.8.10">
    <property type="entry name" value="DNA helicase RuvA subunit, C-terminal domain"/>
    <property type="match status" value="1"/>
</dbReference>
<dbReference type="InterPro" id="IPR029071">
    <property type="entry name" value="Ubiquitin-like_domsf"/>
</dbReference>
<evidence type="ECO:0000259" key="3">
    <source>
        <dbReference type="PROSITE" id="PS50053"/>
    </source>
</evidence>
<reference evidence="5" key="2">
    <citation type="submission" date="2015-07" db="EMBL/GenBank/DDBJ databases">
        <title>Contrasting host-pathogen interactions and genome evolution in two generalist and specialist microsporidian pathogens of mosquitoes.</title>
        <authorList>
            <consortium name="The Broad Institute Genomics Platform"/>
            <consortium name="The Broad Institute Genome Sequencing Center for Infectious Disease"/>
            <person name="Cuomo C.A."/>
            <person name="Sanscrainte N.D."/>
            <person name="Goldberg J.M."/>
            <person name="Heiman D."/>
            <person name="Young S."/>
            <person name="Zeng Q."/>
            <person name="Becnel J.J."/>
            <person name="Birren B.W."/>
        </authorList>
    </citation>
    <scope>NUCLEOTIDE SEQUENCE [LARGE SCALE GENOMIC DNA]</scope>
    <source>
        <strain evidence="5">USNM 41457</strain>
    </source>
</reference>
<dbReference type="GO" id="GO:0006511">
    <property type="term" value="P:ubiquitin-dependent protein catabolic process"/>
    <property type="evidence" value="ECO:0007669"/>
    <property type="project" value="TreeGrafter"/>
</dbReference>
<dbReference type="SMART" id="SM00165">
    <property type="entry name" value="UBA"/>
    <property type="match status" value="1"/>
</dbReference>
<dbReference type="Proteomes" id="UP000003163">
    <property type="component" value="Unassembled WGS sequence"/>
</dbReference>
<dbReference type="FunCoup" id="J9D676">
    <property type="interactions" value="98"/>
</dbReference>
<organism evidence="4 5">
    <name type="scientific">Edhazardia aedis (strain USNM 41457)</name>
    <name type="common">Microsporidian parasite</name>
    <dbReference type="NCBI Taxonomy" id="1003232"/>
    <lineage>
        <taxon>Eukaryota</taxon>
        <taxon>Fungi</taxon>
        <taxon>Fungi incertae sedis</taxon>
        <taxon>Microsporidia</taxon>
        <taxon>Edhazardia</taxon>
    </lineage>
</organism>
<dbReference type="InParanoid" id="J9D676"/>
<comment type="caution">
    <text evidence="4">The sequence shown here is derived from an EMBL/GenBank/DDBJ whole genome shotgun (WGS) entry which is preliminary data.</text>
</comment>
<evidence type="ECO:0000256" key="1">
    <source>
        <dbReference type="SAM" id="MobiDB-lite"/>
    </source>
</evidence>
<dbReference type="SUPFAM" id="SSF54236">
    <property type="entry name" value="Ubiquitin-like"/>
    <property type="match status" value="1"/>
</dbReference>
<sequence length="361" mass="40508">MAEKIKDDEKFEVTFKIIKEKYVLEVSKTESIGTVKQKLAEKLKETTSQCNQNDLKFIYAGRLLQDSQTVSECQIHANSEVFVTCSKLNVKASKSAKHSEHEKQQQTMQSQSMQAAPSFDPMSFSQQPFQNANASSLFGGFNANMLNDAGQNELLRQQFQSYINNPRLIDSMMPQQFQNRSEAEKETMRQMFVNQFKLFLEKPDALNSMLQSLGNIDPATMQSVLAGVDPSAIGTLNMQYPNPYASAAQQSPYTNPMSMNTMNNMNTVNPMNPYQQYVPSPTIPCFHGFVPPAYVATPQSPLIAPSTAVDPKKVFEKQLKTLSEMGFSNEDLNLKALRQANGDLSLATEYLFQWLNNPGNK</sequence>
<dbReference type="PANTHER" id="PTHR10677">
    <property type="entry name" value="UBIQUILIN"/>
    <property type="match status" value="1"/>
</dbReference>
<dbReference type="GO" id="GO:0005829">
    <property type="term" value="C:cytosol"/>
    <property type="evidence" value="ECO:0007669"/>
    <property type="project" value="TreeGrafter"/>
</dbReference>
<dbReference type="Pfam" id="PF00240">
    <property type="entry name" value="ubiquitin"/>
    <property type="match status" value="1"/>
</dbReference>
<reference evidence="4 5" key="1">
    <citation type="submission" date="2011-08" db="EMBL/GenBank/DDBJ databases">
        <authorList>
            <person name="Liu Z.J."/>
            <person name="Shi F.L."/>
            <person name="Lu J.Q."/>
            <person name="Li M."/>
            <person name="Wang Z.L."/>
        </authorList>
    </citation>
    <scope>NUCLEOTIDE SEQUENCE [LARGE SCALE GENOMIC DNA]</scope>
    <source>
        <strain evidence="4 5">USNM 41457</strain>
    </source>
</reference>
<feature type="domain" description="UBA" evidence="2">
    <location>
        <begin position="313"/>
        <end position="354"/>
    </location>
</feature>
<dbReference type="InterPro" id="IPR015940">
    <property type="entry name" value="UBA"/>
</dbReference>
<dbReference type="PANTHER" id="PTHR10677:SF3">
    <property type="entry name" value="FI07626P-RELATED"/>
    <property type="match status" value="1"/>
</dbReference>
<dbReference type="Gene3D" id="3.10.20.90">
    <property type="entry name" value="Phosphatidylinositol 3-kinase Catalytic Subunit, Chain A, domain 1"/>
    <property type="match status" value="1"/>
</dbReference>
<dbReference type="PROSITE" id="PS50053">
    <property type="entry name" value="UBIQUITIN_2"/>
    <property type="match status" value="1"/>
</dbReference>
<evidence type="ECO:0008006" key="6">
    <source>
        <dbReference type="Google" id="ProtNLM"/>
    </source>
</evidence>
<evidence type="ECO:0000313" key="4">
    <source>
        <dbReference type="EMBL" id="EJW03296.1"/>
    </source>
</evidence>
<feature type="region of interest" description="Disordered" evidence="1">
    <location>
        <begin position="94"/>
        <end position="126"/>
    </location>
</feature>
<evidence type="ECO:0000313" key="5">
    <source>
        <dbReference type="Proteomes" id="UP000003163"/>
    </source>
</evidence>
<dbReference type="HOGENOM" id="CLU_915826_0_0_1"/>
<dbReference type="CDD" id="cd14400">
    <property type="entry name" value="UBA_Gts1p_like"/>
    <property type="match status" value="1"/>
</dbReference>
<dbReference type="SMART" id="SM00213">
    <property type="entry name" value="UBQ"/>
    <property type="match status" value="1"/>
</dbReference>
<accession>J9D676</accession>
<keyword evidence="5" id="KW-1185">Reference proteome</keyword>
<dbReference type="EMBL" id="AFBI03000041">
    <property type="protein sequence ID" value="EJW03296.1"/>
    <property type="molecule type" value="Genomic_DNA"/>
</dbReference>
<dbReference type="SUPFAM" id="SSF46934">
    <property type="entry name" value="UBA-like"/>
    <property type="match status" value="1"/>
</dbReference>
<dbReference type="OrthoDB" id="267397at2759"/>
<proteinExistence type="predicted"/>
<dbReference type="OMA" id="GQPKEDM"/>
<dbReference type="InterPro" id="IPR000626">
    <property type="entry name" value="Ubiquitin-like_dom"/>
</dbReference>
<dbReference type="AlphaFoldDB" id="J9D676"/>
<protein>
    <recommendedName>
        <fullName evidence="6">UBA domain-containing protein</fullName>
    </recommendedName>
</protein>
<dbReference type="VEuPathDB" id="MicrosporidiaDB:EDEG_02362"/>
<dbReference type="InterPro" id="IPR015496">
    <property type="entry name" value="Ubiquilin"/>
</dbReference>